<protein>
    <submittedName>
        <fullName evidence="1">Uncharacterized protein</fullName>
    </submittedName>
</protein>
<proteinExistence type="predicted"/>
<dbReference type="AlphaFoldDB" id="A0A0E9XWS2"/>
<evidence type="ECO:0000313" key="1">
    <source>
        <dbReference type="EMBL" id="JAI06857.1"/>
    </source>
</evidence>
<dbReference type="EMBL" id="GBXM01001721">
    <property type="protein sequence ID" value="JAI06857.1"/>
    <property type="molecule type" value="Transcribed_RNA"/>
</dbReference>
<reference evidence="1" key="2">
    <citation type="journal article" date="2015" name="Fish Shellfish Immunol.">
        <title>Early steps in the European eel (Anguilla anguilla)-Vibrio vulnificus interaction in the gills: Role of the RtxA13 toxin.</title>
        <authorList>
            <person name="Callol A."/>
            <person name="Pajuelo D."/>
            <person name="Ebbesson L."/>
            <person name="Teles M."/>
            <person name="MacKenzie S."/>
            <person name="Amaro C."/>
        </authorList>
    </citation>
    <scope>NUCLEOTIDE SEQUENCE</scope>
</reference>
<accession>A0A0E9XWS2</accession>
<sequence>MTFSYNYKAYVITRFYEGHILVKILREQLNNCFRMLAGRHIKFDPGFNKKLNKISA</sequence>
<reference evidence="1" key="1">
    <citation type="submission" date="2014-11" db="EMBL/GenBank/DDBJ databases">
        <authorList>
            <person name="Amaro Gonzalez C."/>
        </authorList>
    </citation>
    <scope>NUCLEOTIDE SEQUENCE</scope>
</reference>
<name>A0A0E9XWS2_ANGAN</name>
<organism evidence="1">
    <name type="scientific">Anguilla anguilla</name>
    <name type="common">European freshwater eel</name>
    <name type="synonym">Muraena anguilla</name>
    <dbReference type="NCBI Taxonomy" id="7936"/>
    <lineage>
        <taxon>Eukaryota</taxon>
        <taxon>Metazoa</taxon>
        <taxon>Chordata</taxon>
        <taxon>Craniata</taxon>
        <taxon>Vertebrata</taxon>
        <taxon>Euteleostomi</taxon>
        <taxon>Actinopterygii</taxon>
        <taxon>Neopterygii</taxon>
        <taxon>Teleostei</taxon>
        <taxon>Anguilliformes</taxon>
        <taxon>Anguillidae</taxon>
        <taxon>Anguilla</taxon>
    </lineage>
</organism>